<evidence type="ECO:0000256" key="5">
    <source>
        <dbReference type="ARBA" id="ARBA00024934"/>
    </source>
</evidence>
<evidence type="ECO:0000313" key="9">
    <source>
        <dbReference type="EMBL" id="KYD09431.1"/>
    </source>
</evidence>
<dbReference type="OrthoDB" id="9792068at2"/>
<reference evidence="10 12" key="2">
    <citation type="submission" date="2018-03" db="EMBL/GenBank/DDBJ databases">
        <authorList>
            <person name="Keele B.F."/>
        </authorList>
    </citation>
    <scope>NUCLEOTIDE SEQUENCE [LARGE SCALE GENOMIC DNA]</scope>
    <source>
        <strain evidence="10">ZCTH4_d</strain>
    </source>
</reference>
<keyword evidence="4 6" id="KW-0975">Bacterial flagellum</keyword>
<gene>
    <name evidence="9" type="ORF">B4135_3755</name>
    <name evidence="10" type="ORF">C6P37_06065</name>
</gene>
<evidence type="ECO:0000259" key="8">
    <source>
        <dbReference type="Pfam" id="PF00460"/>
    </source>
</evidence>
<dbReference type="RefSeq" id="WP_061569943.1">
    <property type="nucleotide sequence ID" value="NZ_JBAIZG010000041.1"/>
</dbReference>
<comment type="subcellular location">
    <subcellularLocation>
        <location evidence="1 6">Bacterial flagellum basal body</location>
    </subcellularLocation>
</comment>
<dbReference type="PANTHER" id="PTHR30435">
    <property type="entry name" value="FLAGELLAR PROTEIN"/>
    <property type="match status" value="1"/>
</dbReference>
<evidence type="ECO:0000256" key="4">
    <source>
        <dbReference type="ARBA" id="ARBA00023143"/>
    </source>
</evidence>
<comment type="caution">
    <text evidence="9">The sequence shown here is derived from an EMBL/GenBank/DDBJ whole genome shotgun (WGS) entry which is preliminary data.</text>
</comment>
<evidence type="ECO:0000256" key="2">
    <source>
        <dbReference type="ARBA" id="ARBA00009677"/>
    </source>
</evidence>
<dbReference type="Proteomes" id="UP000075683">
    <property type="component" value="Unassembled WGS sequence"/>
</dbReference>
<feature type="compositionally biased region" description="Polar residues" evidence="7">
    <location>
        <begin position="69"/>
        <end position="89"/>
    </location>
</feature>
<proteinExistence type="inferred from homology"/>
<keyword evidence="10" id="KW-0969">Cilium</keyword>
<dbReference type="Pfam" id="PF00460">
    <property type="entry name" value="Flg_bb_rod"/>
    <property type="match status" value="1"/>
</dbReference>
<keyword evidence="10" id="KW-0966">Cell projection</keyword>
<dbReference type="STRING" id="301148.B4135_3755"/>
<reference evidence="9 11" key="1">
    <citation type="submission" date="2016-01" db="EMBL/GenBank/DDBJ databases">
        <title>Draft Genome Sequences of Seven Thermophilic Sporeformers Isolated from Foods.</title>
        <authorList>
            <person name="Berendsen E.M."/>
            <person name="Wells-Bennik M.H."/>
            <person name="Krawcyk A.O."/>
            <person name="De Jong A."/>
            <person name="Holsappel S."/>
            <person name="Eijlander R.T."/>
            <person name="Kuipers O.P."/>
        </authorList>
    </citation>
    <scope>NUCLEOTIDE SEQUENCE [LARGE SCALE GENOMIC DNA]</scope>
    <source>
        <strain evidence="9 11">B4135</strain>
    </source>
</reference>
<dbReference type="InterPro" id="IPR019776">
    <property type="entry name" value="Flagellar_basal_body_rod_CS"/>
</dbReference>
<evidence type="ECO:0000313" key="11">
    <source>
        <dbReference type="Proteomes" id="UP000075683"/>
    </source>
</evidence>
<dbReference type="GO" id="GO:0071978">
    <property type="term" value="P:bacterial-type flagellum-dependent swarming motility"/>
    <property type="evidence" value="ECO:0007669"/>
    <property type="project" value="TreeGrafter"/>
</dbReference>
<name>A0A150LAQ5_9BACI</name>
<sequence>MDLFSSTFNVLERALDYSALRQKVISENIANADTPNYKAKQVNFRSFFQQELRNAFEGRRTDPRHIPIRSSTSNPVQQTSNPFQYNHNGNSVDMDEEMSKLAENQIYYYALADRLSGKFNGLETVIKGGK</sequence>
<evidence type="ECO:0000256" key="6">
    <source>
        <dbReference type="PIRNR" id="PIRNR002889"/>
    </source>
</evidence>
<evidence type="ECO:0000256" key="1">
    <source>
        <dbReference type="ARBA" id="ARBA00004117"/>
    </source>
</evidence>
<protein>
    <recommendedName>
        <fullName evidence="3 6">Flagellar basal body rod protein FlgB</fullName>
    </recommendedName>
</protein>
<dbReference type="InterPro" id="IPR001444">
    <property type="entry name" value="Flag_bb_rod_N"/>
</dbReference>
<evidence type="ECO:0000313" key="12">
    <source>
        <dbReference type="Proteomes" id="UP000257014"/>
    </source>
</evidence>
<dbReference type="Proteomes" id="UP000257014">
    <property type="component" value="Unassembled WGS sequence"/>
</dbReference>
<dbReference type="PIRSF" id="PIRSF002889">
    <property type="entry name" value="Rod_FlgB"/>
    <property type="match status" value="1"/>
</dbReference>
<dbReference type="PATRIC" id="fig|301148.3.peg.1801"/>
<evidence type="ECO:0000313" key="10">
    <source>
        <dbReference type="EMBL" id="REJ29503.1"/>
    </source>
</evidence>
<comment type="subunit">
    <text evidence="6">The basal body constitutes a major portion of the flagellar organelle and consists of a number of rings mounted on a central rod.</text>
</comment>
<dbReference type="PROSITE" id="PS00588">
    <property type="entry name" value="FLAGELLA_BB_ROD"/>
    <property type="match status" value="1"/>
</dbReference>
<evidence type="ECO:0000256" key="3">
    <source>
        <dbReference type="ARBA" id="ARBA00014376"/>
    </source>
</evidence>
<organism evidence="9 11">
    <name type="scientific">Caldibacillus debilis</name>
    <dbReference type="NCBI Taxonomy" id="301148"/>
    <lineage>
        <taxon>Bacteria</taxon>
        <taxon>Bacillati</taxon>
        <taxon>Bacillota</taxon>
        <taxon>Bacilli</taxon>
        <taxon>Bacillales</taxon>
        <taxon>Bacillaceae</taxon>
        <taxon>Caldibacillus</taxon>
    </lineage>
</organism>
<comment type="similarity">
    <text evidence="2 6">Belongs to the flagella basal body rod proteins family.</text>
</comment>
<feature type="domain" description="Flagellar basal body rod protein N-terminal" evidence="8">
    <location>
        <begin position="9"/>
        <end position="38"/>
    </location>
</feature>
<accession>A0A150LAQ5</accession>
<dbReference type="GO" id="GO:0030694">
    <property type="term" value="C:bacterial-type flagellum basal body, rod"/>
    <property type="evidence" value="ECO:0007669"/>
    <property type="project" value="InterPro"/>
</dbReference>
<dbReference type="NCBIfam" id="TIGR01396">
    <property type="entry name" value="FlgB"/>
    <property type="match status" value="1"/>
</dbReference>
<dbReference type="AlphaFoldDB" id="A0A150LAQ5"/>
<evidence type="ECO:0000256" key="7">
    <source>
        <dbReference type="SAM" id="MobiDB-lite"/>
    </source>
</evidence>
<dbReference type="PANTHER" id="PTHR30435:SF12">
    <property type="entry name" value="FLAGELLAR BASAL BODY ROD PROTEIN FLGB"/>
    <property type="match status" value="1"/>
</dbReference>
<keyword evidence="10" id="KW-0282">Flagellum</keyword>
<dbReference type="EMBL" id="QEWE01000014">
    <property type="protein sequence ID" value="REJ29503.1"/>
    <property type="molecule type" value="Genomic_DNA"/>
</dbReference>
<dbReference type="EMBL" id="LQYT01000130">
    <property type="protein sequence ID" value="KYD09431.1"/>
    <property type="molecule type" value="Genomic_DNA"/>
</dbReference>
<dbReference type="InterPro" id="IPR006300">
    <property type="entry name" value="FlgB"/>
</dbReference>
<comment type="function">
    <text evidence="5 6">Structural component of flagellum, the bacterial motility apparatus. Part of the rod structure of flagellar basal body.</text>
</comment>
<feature type="region of interest" description="Disordered" evidence="7">
    <location>
        <begin position="59"/>
        <end position="89"/>
    </location>
</feature>